<evidence type="ECO:0000313" key="2">
    <source>
        <dbReference type="Proteomes" id="UP000559256"/>
    </source>
</evidence>
<proteinExistence type="predicted"/>
<reference evidence="1 2" key="1">
    <citation type="journal article" date="2020" name="ISME J.">
        <title>Uncovering the hidden diversity of litter-decomposition mechanisms in mushroom-forming fungi.</title>
        <authorList>
            <person name="Floudas D."/>
            <person name="Bentzer J."/>
            <person name="Ahren D."/>
            <person name="Johansson T."/>
            <person name="Persson P."/>
            <person name="Tunlid A."/>
        </authorList>
    </citation>
    <scope>NUCLEOTIDE SEQUENCE [LARGE SCALE GENOMIC DNA]</scope>
    <source>
        <strain evidence="1 2">CBS 291.85</strain>
    </source>
</reference>
<dbReference type="Gene3D" id="2.80.10.50">
    <property type="match status" value="1"/>
</dbReference>
<gene>
    <name evidence="1" type="ORF">D9758_005177</name>
</gene>
<sequence>MSLQEGQTYKIVNAKTGTIVDVSGMDNMTVSGYTDKNGDNQKVRVSSPASAIDGAALVASVLLTDIQLAFILQFRLEKNDKGKWIFRVMSNQNQYIGFNGSSKDGTPLVAQEDPCGWDIWPDEQQDGSYRVFVPDAPAPGLNWDLSDHGNATAGTAITLWGKWEARQAPVLELRPCLR</sequence>
<dbReference type="InterPro" id="IPR035992">
    <property type="entry name" value="Ricin_B-like_lectins"/>
</dbReference>
<dbReference type="SUPFAM" id="SSF50370">
    <property type="entry name" value="Ricin B-like lectins"/>
    <property type="match status" value="1"/>
</dbReference>
<dbReference type="AlphaFoldDB" id="A0A8H5GWU2"/>
<evidence type="ECO:0000313" key="1">
    <source>
        <dbReference type="EMBL" id="KAF5372492.1"/>
    </source>
</evidence>
<organism evidence="1 2">
    <name type="scientific">Tetrapyrgos nigripes</name>
    <dbReference type="NCBI Taxonomy" id="182062"/>
    <lineage>
        <taxon>Eukaryota</taxon>
        <taxon>Fungi</taxon>
        <taxon>Dikarya</taxon>
        <taxon>Basidiomycota</taxon>
        <taxon>Agaricomycotina</taxon>
        <taxon>Agaricomycetes</taxon>
        <taxon>Agaricomycetidae</taxon>
        <taxon>Agaricales</taxon>
        <taxon>Marasmiineae</taxon>
        <taxon>Marasmiaceae</taxon>
        <taxon>Tetrapyrgos</taxon>
    </lineage>
</organism>
<dbReference type="CDD" id="cd23422">
    <property type="entry name" value="beta-trefoil_Ricin_MPL_CNL"/>
    <property type="match status" value="1"/>
</dbReference>
<keyword evidence="2" id="KW-1185">Reference proteome</keyword>
<protein>
    <submittedName>
        <fullName evidence="1">Uncharacterized protein</fullName>
    </submittedName>
</protein>
<dbReference type="Proteomes" id="UP000559256">
    <property type="component" value="Unassembled WGS sequence"/>
</dbReference>
<accession>A0A8H5GWU2</accession>
<name>A0A8H5GWU2_9AGAR</name>
<dbReference type="OrthoDB" id="2131701at2759"/>
<dbReference type="EMBL" id="JAACJM010000005">
    <property type="protein sequence ID" value="KAF5372492.1"/>
    <property type="molecule type" value="Genomic_DNA"/>
</dbReference>
<comment type="caution">
    <text evidence="1">The sequence shown here is derived from an EMBL/GenBank/DDBJ whole genome shotgun (WGS) entry which is preliminary data.</text>
</comment>